<feature type="compositionally biased region" description="Low complexity" evidence="7">
    <location>
        <begin position="465"/>
        <end position="482"/>
    </location>
</feature>
<evidence type="ECO:0000313" key="10">
    <source>
        <dbReference type="EMBL" id="MFC6884016.1"/>
    </source>
</evidence>
<dbReference type="InterPro" id="IPR036259">
    <property type="entry name" value="MFS_trans_sf"/>
</dbReference>
<accession>A0ABW2CTR1</accession>
<feature type="transmembrane region" description="Helical" evidence="8">
    <location>
        <begin position="271"/>
        <end position="290"/>
    </location>
</feature>
<feature type="transmembrane region" description="Helical" evidence="8">
    <location>
        <begin position="142"/>
        <end position="167"/>
    </location>
</feature>
<feature type="transmembrane region" description="Helical" evidence="8">
    <location>
        <begin position="173"/>
        <end position="191"/>
    </location>
</feature>
<feature type="transmembrane region" description="Helical" evidence="8">
    <location>
        <begin position="229"/>
        <end position="250"/>
    </location>
</feature>
<evidence type="ECO:0000256" key="7">
    <source>
        <dbReference type="SAM" id="MobiDB-lite"/>
    </source>
</evidence>
<feature type="transmembrane region" description="Helical" evidence="8">
    <location>
        <begin position="52"/>
        <end position="70"/>
    </location>
</feature>
<keyword evidence="4 8" id="KW-0812">Transmembrane</keyword>
<dbReference type="SUPFAM" id="SSF103473">
    <property type="entry name" value="MFS general substrate transporter"/>
    <property type="match status" value="1"/>
</dbReference>
<feature type="transmembrane region" description="Helical" evidence="8">
    <location>
        <begin position="362"/>
        <end position="387"/>
    </location>
</feature>
<keyword evidence="2" id="KW-0813">Transport</keyword>
<keyword evidence="3" id="KW-1003">Cell membrane</keyword>
<feature type="transmembrane region" description="Helical" evidence="8">
    <location>
        <begin position="107"/>
        <end position="130"/>
    </location>
</feature>
<dbReference type="Gene3D" id="1.20.1720.10">
    <property type="entry name" value="Multidrug resistance protein D"/>
    <property type="match status" value="1"/>
</dbReference>
<dbReference type="PANTHER" id="PTHR42718">
    <property type="entry name" value="MAJOR FACILITATOR SUPERFAMILY MULTIDRUG TRANSPORTER MFSC"/>
    <property type="match status" value="1"/>
</dbReference>
<dbReference type="InterPro" id="IPR020846">
    <property type="entry name" value="MFS_dom"/>
</dbReference>
<feature type="transmembrane region" description="Helical" evidence="8">
    <location>
        <begin position="82"/>
        <end position="101"/>
    </location>
</feature>
<feature type="transmembrane region" description="Helical" evidence="8">
    <location>
        <begin position="302"/>
        <end position="320"/>
    </location>
</feature>
<feature type="region of interest" description="Disordered" evidence="7">
    <location>
        <begin position="461"/>
        <end position="482"/>
    </location>
</feature>
<dbReference type="RefSeq" id="WP_160823285.1">
    <property type="nucleotide sequence ID" value="NZ_JBHSXS010000023.1"/>
</dbReference>
<evidence type="ECO:0000259" key="9">
    <source>
        <dbReference type="PROSITE" id="PS50850"/>
    </source>
</evidence>
<dbReference type="InterPro" id="IPR011701">
    <property type="entry name" value="MFS"/>
</dbReference>
<evidence type="ECO:0000256" key="4">
    <source>
        <dbReference type="ARBA" id="ARBA00022692"/>
    </source>
</evidence>
<keyword evidence="6 8" id="KW-0472">Membrane</keyword>
<keyword evidence="5 8" id="KW-1133">Transmembrane helix</keyword>
<keyword evidence="11" id="KW-1185">Reference proteome</keyword>
<evidence type="ECO:0000256" key="3">
    <source>
        <dbReference type="ARBA" id="ARBA00022475"/>
    </source>
</evidence>
<evidence type="ECO:0000256" key="6">
    <source>
        <dbReference type="ARBA" id="ARBA00023136"/>
    </source>
</evidence>
<gene>
    <name evidence="10" type="ORF">ACFQKB_29950</name>
</gene>
<evidence type="ECO:0000256" key="2">
    <source>
        <dbReference type="ARBA" id="ARBA00022448"/>
    </source>
</evidence>
<comment type="subcellular location">
    <subcellularLocation>
        <location evidence="1">Cell membrane</location>
        <topology evidence="1">Multi-pass membrane protein</topology>
    </subcellularLocation>
</comment>
<evidence type="ECO:0000256" key="1">
    <source>
        <dbReference type="ARBA" id="ARBA00004651"/>
    </source>
</evidence>
<dbReference type="PROSITE" id="PS50850">
    <property type="entry name" value="MFS"/>
    <property type="match status" value="1"/>
</dbReference>
<proteinExistence type="predicted"/>
<reference evidence="11" key="1">
    <citation type="journal article" date="2019" name="Int. J. Syst. Evol. Microbiol.">
        <title>The Global Catalogue of Microorganisms (GCM) 10K type strain sequencing project: providing services to taxonomists for standard genome sequencing and annotation.</title>
        <authorList>
            <consortium name="The Broad Institute Genomics Platform"/>
            <consortium name="The Broad Institute Genome Sequencing Center for Infectious Disease"/>
            <person name="Wu L."/>
            <person name="Ma J."/>
        </authorList>
    </citation>
    <scope>NUCLEOTIDE SEQUENCE [LARGE SCALE GENOMIC DNA]</scope>
    <source>
        <strain evidence="11">JCM 3369</strain>
    </source>
</reference>
<dbReference type="CDD" id="cd17321">
    <property type="entry name" value="MFS_MMR_MDR_like"/>
    <property type="match status" value="1"/>
</dbReference>
<dbReference type="PANTHER" id="PTHR42718:SF46">
    <property type="entry name" value="BLR6921 PROTEIN"/>
    <property type="match status" value="1"/>
</dbReference>
<dbReference type="EMBL" id="JBHSXS010000023">
    <property type="protein sequence ID" value="MFC6884016.1"/>
    <property type="molecule type" value="Genomic_DNA"/>
</dbReference>
<feature type="transmembrane region" description="Helical" evidence="8">
    <location>
        <begin position="332"/>
        <end position="356"/>
    </location>
</feature>
<feature type="domain" description="Major facilitator superfamily (MFS) profile" evidence="9">
    <location>
        <begin position="16"/>
        <end position="461"/>
    </location>
</feature>
<dbReference type="Pfam" id="PF07690">
    <property type="entry name" value="MFS_1"/>
    <property type="match status" value="1"/>
</dbReference>
<feature type="transmembrane region" description="Helical" evidence="8">
    <location>
        <begin position="203"/>
        <end position="223"/>
    </location>
</feature>
<dbReference type="Gene3D" id="1.20.1250.20">
    <property type="entry name" value="MFS general substrate transporter like domains"/>
    <property type="match status" value="1"/>
</dbReference>
<feature type="transmembrane region" description="Helical" evidence="8">
    <location>
        <begin position="437"/>
        <end position="456"/>
    </location>
</feature>
<organism evidence="10 11">
    <name type="scientific">Actinomadura yumaensis</name>
    <dbReference type="NCBI Taxonomy" id="111807"/>
    <lineage>
        <taxon>Bacteria</taxon>
        <taxon>Bacillati</taxon>
        <taxon>Actinomycetota</taxon>
        <taxon>Actinomycetes</taxon>
        <taxon>Streptosporangiales</taxon>
        <taxon>Thermomonosporaceae</taxon>
        <taxon>Actinomadura</taxon>
    </lineage>
</organism>
<name>A0ABW2CTR1_9ACTN</name>
<dbReference type="Proteomes" id="UP001596380">
    <property type="component" value="Unassembled WGS sequence"/>
</dbReference>
<comment type="caution">
    <text evidence="10">The sequence shown here is derived from an EMBL/GenBank/DDBJ whole genome shotgun (WGS) entry which is preliminary data.</text>
</comment>
<feature type="transmembrane region" description="Helical" evidence="8">
    <location>
        <begin position="408"/>
        <end position="425"/>
    </location>
</feature>
<sequence>MSVIDPAAGRRRGGPLLALLAFAQFISAIDYNIVYVALPGIGRDLGFSDQSLQWVVSAYAVAFGGLLLLGGRAADRLGQRRMFALALGLYGVSSLAGGFAATPGTLVAARAVQGLGGALLLPATLSLINTGFPEGPARTRALAVWGGAGGVGLALGSLLGGVLTSAFGWPSVFLANVPLALAGAAAAFALLPADGRPAGGRGFDLPGTATATLGATLLVYALVRAPESGWTSAPILGSLAAAAALLALFLGIERRADDPLMPPALFANRSLTTAMAVTFVFMGTFGAQYYTLTVYLQDLRGYGALATGLAFLPGSLIGLVGTKLSERLLGAAGLRATLLTGLLSGAAGMAGIALGMSGNGSYAALLPGIALLALGQGVAWTAMFVAASSGVAPERQGIASAMASTTQQIGGAVGLAALVAVINTGPHGAPSLSGLRAAGWVAAAATLAGAAFVLNLRRDRPRPAAPGGDAPAEAAAVRDGSR</sequence>
<protein>
    <submittedName>
        <fullName evidence="10">MFS transporter</fullName>
    </submittedName>
</protein>
<evidence type="ECO:0000256" key="8">
    <source>
        <dbReference type="SAM" id="Phobius"/>
    </source>
</evidence>
<evidence type="ECO:0000313" key="11">
    <source>
        <dbReference type="Proteomes" id="UP001596380"/>
    </source>
</evidence>
<evidence type="ECO:0000256" key="5">
    <source>
        <dbReference type="ARBA" id="ARBA00022989"/>
    </source>
</evidence>